<dbReference type="Pfam" id="PF04203">
    <property type="entry name" value="Sortase"/>
    <property type="match status" value="1"/>
</dbReference>
<dbReference type="Proteomes" id="UP000192368">
    <property type="component" value="Unassembled WGS sequence"/>
</dbReference>
<reference evidence="5" key="1">
    <citation type="submission" date="2017-04" db="EMBL/GenBank/DDBJ databases">
        <authorList>
            <person name="Varghese N."/>
            <person name="Submissions S."/>
        </authorList>
    </citation>
    <scope>NUCLEOTIDE SEQUENCE [LARGE SCALE GENOMIC DNA]</scope>
    <source>
        <strain evidence="5">DSM 20463</strain>
    </source>
</reference>
<dbReference type="AlphaFoldDB" id="A0A1W1VIW7"/>
<dbReference type="OrthoDB" id="1648028at2"/>
<dbReference type="InterPro" id="IPR042002">
    <property type="entry name" value="Sortase_C"/>
</dbReference>
<dbReference type="STRING" id="573058.SAMN00017477_2039"/>
<keyword evidence="5" id="KW-1185">Reference proteome</keyword>
<feature type="active site" description="Acyl-thioester intermediate" evidence="2">
    <location>
        <position position="212"/>
    </location>
</feature>
<gene>
    <name evidence="4" type="ORF">SAMN00017477_2039</name>
</gene>
<sequence length="296" mass="34226">MTNTRRKRRAWPFVILFVIGFVIMMYPIVSQYYYRIEANNQIMDFTQNAKNLNENEILRRVELADAYNSTLDPSKLADPYTEKEKEGIAEYARMLEVKEKIGFVEIPKIDTNLPIYAGTSSEILNKGVGHLEGTSLPIGGLNTHAVLTAHRGLPSAQLFRDLDKLKNGDIFYIHNIQTVLAYEVDQIMIVEPSNFDPVLVKKGQDYATLLTCTPYMINSHRLLVRGHRVPYVPPVKEESHALISLGLEYKDALAFTLPLSVILFILMLYSRFDYRKVYKKYKRELRDWADKERKNE</sequence>
<feature type="active site" description="Proton donor/acceptor" evidence="2">
    <location>
        <position position="150"/>
    </location>
</feature>
<accession>A0A1W1VIW7</accession>
<evidence type="ECO:0000313" key="5">
    <source>
        <dbReference type="Proteomes" id="UP000192368"/>
    </source>
</evidence>
<keyword evidence="3" id="KW-0812">Transmembrane</keyword>
<dbReference type="InterPro" id="IPR005754">
    <property type="entry name" value="Sortase"/>
</dbReference>
<dbReference type="NCBIfam" id="NF033745">
    <property type="entry name" value="class_C_sortase"/>
    <property type="match status" value="1"/>
</dbReference>
<evidence type="ECO:0000256" key="1">
    <source>
        <dbReference type="ARBA" id="ARBA00022801"/>
    </source>
</evidence>
<keyword evidence="3" id="KW-1133">Transmembrane helix</keyword>
<dbReference type="NCBIfam" id="TIGR01076">
    <property type="entry name" value="sortase_fam"/>
    <property type="match status" value="1"/>
</dbReference>
<dbReference type="Gene3D" id="2.40.260.10">
    <property type="entry name" value="Sortase"/>
    <property type="match status" value="1"/>
</dbReference>
<dbReference type="GO" id="GO:0016787">
    <property type="term" value="F:hydrolase activity"/>
    <property type="evidence" value="ECO:0007669"/>
    <property type="project" value="UniProtKB-KW"/>
</dbReference>
<dbReference type="InterPro" id="IPR023365">
    <property type="entry name" value="Sortase_dom-sf"/>
</dbReference>
<dbReference type="RefSeq" id="WP_144017995.1">
    <property type="nucleotide sequence ID" value="NZ_FWWR01000017.1"/>
</dbReference>
<feature type="transmembrane region" description="Helical" evidence="3">
    <location>
        <begin position="252"/>
        <end position="272"/>
    </location>
</feature>
<protein>
    <submittedName>
        <fullName evidence="4">LPXTG-site transpeptidase (Sortase) family protein</fullName>
    </submittedName>
</protein>
<dbReference type="SUPFAM" id="SSF63817">
    <property type="entry name" value="Sortase"/>
    <property type="match status" value="1"/>
</dbReference>
<name>A0A1W1VIW7_PEPAS</name>
<evidence type="ECO:0000313" key="4">
    <source>
        <dbReference type="EMBL" id="SMB93223.1"/>
    </source>
</evidence>
<dbReference type="CDD" id="cd05827">
    <property type="entry name" value="Sortase_C"/>
    <property type="match status" value="1"/>
</dbReference>
<proteinExistence type="predicted"/>
<feature type="transmembrane region" description="Helical" evidence="3">
    <location>
        <begin position="12"/>
        <end position="34"/>
    </location>
</feature>
<keyword evidence="3" id="KW-0472">Membrane</keyword>
<organism evidence="4 5">
    <name type="scientific">Peptoniphilus asaccharolyticus DSM 20463</name>
    <dbReference type="NCBI Taxonomy" id="573058"/>
    <lineage>
        <taxon>Bacteria</taxon>
        <taxon>Bacillati</taxon>
        <taxon>Bacillota</taxon>
        <taxon>Tissierellia</taxon>
        <taxon>Tissierellales</taxon>
        <taxon>Peptoniphilaceae</taxon>
        <taxon>Peptoniphilus</taxon>
    </lineage>
</organism>
<dbReference type="EMBL" id="FWWR01000017">
    <property type="protein sequence ID" value="SMB93223.1"/>
    <property type="molecule type" value="Genomic_DNA"/>
</dbReference>
<evidence type="ECO:0000256" key="2">
    <source>
        <dbReference type="PIRSR" id="PIRSR605754-1"/>
    </source>
</evidence>
<evidence type="ECO:0000256" key="3">
    <source>
        <dbReference type="SAM" id="Phobius"/>
    </source>
</evidence>
<keyword evidence="1" id="KW-0378">Hydrolase</keyword>